<evidence type="ECO:0000313" key="2">
    <source>
        <dbReference type="Proteomes" id="UP000216429"/>
    </source>
</evidence>
<keyword evidence="2" id="KW-1185">Reference proteome</keyword>
<organism evidence="1 2">
    <name type="scientific">Bordetella genomosp. 12</name>
    <dbReference type="NCBI Taxonomy" id="463035"/>
    <lineage>
        <taxon>Bacteria</taxon>
        <taxon>Pseudomonadati</taxon>
        <taxon>Pseudomonadota</taxon>
        <taxon>Betaproteobacteria</taxon>
        <taxon>Burkholderiales</taxon>
        <taxon>Alcaligenaceae</taxon>
        <taxon>Bordetella</taxon>
    </lineage>
</organism>
<dbReference type="OrthoDB" id="9794206at2"/>
<dbReference type="RefSeq" id="WP_094810459.1">
    <property type="nucleotide sequence ID" value="NZ_NEVU01000001.1"/>
</dbReference>
<dbReference type="AlphaFoldDB" id="A0A261VV01"/>
<gene>
    <name evidence="1" type="ORF">CAL22_03710</name>
</gene>
<reference evidence="2" key="1">
    <citation type="submission" date="2017-05" db="EMBL/GenBank/DDBJ databases">
        <title>Complete and WGS of Bordetella genogroups.</title>
        <authorList>
            <person name="Spilker T."/>
            <person name="Lipuma J."/>
        </authorList>
    </citation>
    <scope>NUCLEOTIDE SEQUENCE [LARGE SCALE GENOMIC DNA]</scope>
    <source>
        <strain evidence="2">AU6712</strain>
    </source>
</reference>
<sequence length="404" mass="45597">MSRSQRFLFLQGVCSPFFPRLGYALRNLGHHVQKVNFSAGDRLYWSGGNATSYRGPMDDLPDFYRQHYERHQISDLILFGDCRPVHRPAIEIAKSRGVRVHVFEEGYFRPHWITLERDGVNGNSRLPKDPEWYREEAKKISHDQKGLPFSNPFWKRAAYDVGYNFWAGLNPILHRGVQSHVPYSPVTEYLGYARRGLRLQYTTRRTRRTENMLIAESPDVPFFLLPLQLNTDAQIVHHSPFGSMLEAMIATMRSFAAHAPANTRLAVKIHPLDPGLVPYERVMNEQAALLGISDRVFYLESGNLPALLSATQGVVTVNSTVGASALIHGKATKVLGKAVYDLQGLTFQGEIDSFWATPPKPSGRLMKEFRSVVIAHTQINGGFYSNNGIILAIKHATNIITRPD</sequence>
<evidence type="ECO:0000313" key="1">
    <source>
        <dbReference type="EMBL" id="OZI77647.1"/>
    </source>
</evidence>
<dbReference type="GO" id="GO:0000271">
    <property type="term" value="P:polysaccharide biosynthetic process"/>
    <property type="evidence" value="ECO:0007669"/>
    <property type="project" value="InterPro"/>
</dbReference>
<comment type="caution">
    <text evidence="1">The sequence shown here is derived from an EMBL/GenBank/DDBJ whole genome shotgun (WGS) entry which is preliminary data.</text>
</comment>
<dbReference type="EMBL" id="NEVU01000001">
    <property type="protein sequence ID" value="OZI77647.1"/>
    <property type="molecule type" value="Genomic_DNA"/>
</dbReference>
<dbReference type="Proteomes" id="UP000216429">
    <property type="component" value="Unassembled WGS sequence"/>
</dbReference>
<name>A0A261VV01_9BORD</name>
<dbReference type="CDD" id="cd16441">
    <property type="entry name" value="beta_Kdo_transferase_KpsS"/>
    <property type="match status" value="1"/>
</dbReference>
<accession>A0A261VV01</accession>
<dbReference type="GO" id="GO:0015774">
    <property type="term" value="P:polysaccharide transport"/>
    <property type="evidence" value="ECO:0007669"/>
    <property type="project" value="InterPro"/>
</dbReference>
<dbReference type="Pfam" id="PF05159">
    <property type="entry name" value="Capsule_synth"/>
    <property type="match status" value="1"/>
</dbReference>
<dbReference type="InterPro" id="IPR007833">
    <property type="entry name" value="Capsule_polysaccharide_synth"/>
</dbReference>
<protein>
    <submittedName>
        <fullName evidence="1">Capsule biosynthesis protein CapA</fullName>
    </submittedName>
</protein>
<proteinExistence type="predicted"/>